<dbReference type="Proteomes" id="UP000187203">
    <property type="component" value="Unassembled WGS sequence"/>
</dbReference>
<comment type="caution">
    <text evidence="1">The sequence shown here is derived from an EMBL/GenBank/DDBJ whole genome shotgun (WGS) entry which is preliminary data.</text>
</comment>
<dbReference type="EMBL" id="AWUE01003783">
    <property type="protein sequence ID" value="OMP13603.1"/>
    <property type="molecule type" value="Genomic_DNA"/>
</dbReference>
<proteinExistence type="predicted"/>
<evidence type="ECO:0000313" key="1">
    <source>
        <dbReference type="EMBL" id="OMP13603.1"/>
    </source>
</evidence>
<dbReference type="AlphaFoldDB" id="A0A1R3L2L4"/>
<keyword evidence="2" id="KW-1185">Reference proteome</keyword>
<reference evidence="2" key="1">
    <citation type="submission" date="2013-09" db="EMBL/GenBank/DDBJ databases">
        <title>Corchorus olitorius genome sequencing.</title>
        <authorList>
            <person name="Alam M."/>
            <person name="Haque M.S."/>
            <person name="Islam M.S."/>
            <person name="Emdad E.M."/>
            <person name="Islam M.M."/>
            <person name="Ahmed B."/>
            <person name="Halim A."/>
            <person name="Hossen Q.M.M."/>
            <person name="Hossain M.Z."/>
            <person name="Ahmed R."/>
            <person name="Khan M.M."/>
            <person name="Islam R."/>
            <person name="Rashid M.M."/>
            <person name="Khan S.A."/>
            <person name="Rahman M.S."/>
            <person name="Alam M."/>
            <person name="Yahiya A.S."/>
            <person name="Khan M.S."/>
            <person name="Azam M.S."/>
            <person name="Haque T."/>
            <person name="Lashkar M.Z.H."/>
            <person name="Akhand A.I."/>
            <person name="Morshed G."/>
            <person name="Roy S."/>
            <person name="Uddin K.S."/>
            <person name="Rabeya T."/>
            <person name="Hossain A.S."/>
            <person name="Chowdhury A."/>
            <person name="Snigdha A.R."/>
            <person name="Mortoza M.S."/>
            <person name="Matin S.A."/>
            <person name="Hoque S.M.E."/>
            <person name="Islam M.K."/>
            <person name="Roy D.K."/>
            <person name="Haider R."/>
            <person name="Moosa M.M."/>
            <person name="Elias S.M."/>
            <person name="Hasan A.M."/>
            <person name="Jahan S."/>
            <person name="Shafiuddin M."/>
            <person name="Mahmood N."/>
            <person name="Shommy N.S."/>
        </authorList>
    </citation>
    <scope>NUCLEOTIDE SEQUENCE [LARGE SCALE GENOMIC DNA]</scope>
    <source>
        <strain evidence="2">cv. O-4</strain>
    </source>
</reference>
<organism evidence="1 2">
    <name type="scientific">Corchorus olitorius</name>
    <dbReference type="NCBI Taxonomy" id="93759"/>
    <lineage>
        <taxon>Eukaryota</taxon>
        <taxon>Viridiplantae</taxon>
        <taxon>Streptophyta</taxon>
        <taxon>Embryophyta</taxon>
        <taxon>Tracheophyta</taxon>
        <taxon>Spermatophyta</taxon>
        <taxon>Magnoliopsida</taxon>
        <taxon>eudicotyledons</taxon>
        <taxon>Gunneridae</taxon>
        <taxon>Pentapetalae</taxon>
        <taxon>rosids</taxon>
        <taxon>malvids</taxon>
        <taxon>Malvales</taxon>
        <taxon>Malvaceae</taxon>
        <taxon>Grewioideae</taxon>
        <taxon>Apeibeae</taxon>
        <taxon>Corchorus</taxon>
    </lineage>
</organism>
<evidence type="ECO:0000313" key="2">
    <source>
        <dbReference type="Proteomes" id="UP000187203"/>
    </source>
</evidence>
<name>A0A1R3L2L4_9ROSI</name>
<sequence>MEKGTVIEINADVVKGKIPAIQIHVDKKTA</sequence>
<accession>A0A1R3L2L4</accession>
<gene>
    <name evidence="1" type="ORF">COLO4_01321</name>
</gene>
<protein>
    <submittedName>
        <fullName evidence="1">Uncharacterized protein</fullName>
    </submittedName>
</protein>